<dbReference type="STRING" id="1859457.BET10_17455"/>
<gene>
    <name evidence="2" type="ORF">BET10_17455</name>
</gene>
<feature type="chain" id="PRO_5010338388" description="DUF2059 domain-containing protein" evidence="1">
    <location>
        <begin position="22"/>
        <end position="244"/>
    </location>
</feature>
<accession>A0A1S1MRJ7</accession>
<evidence type="ECO:0000313" key="3">
    <source>
        <dbReference type="Proteomes" id="UP000179786"/>
    </source>
</evidence>
<reference evidence="2 3" key="1">
    <citation type="submission" date="2016-09" db="EMBL/GenBank/DDBJ databases">
        <title>Pseudoalteromonas amylolytica sp. nov., isolated from the surface seawater.</title>
        <authorList>
            <person name="Wu Y.-H."/>
            <person name="Cheng H."/>
            <person name="Jin X.-B."/>
            <person name="Wang C.-S."/>
            <person name="Xu X.-W."/>
        </authorList>
    </citation>
    <scope>NUCLEOTIDE SEQUENCE [LARGE SCALE GENOMIC DNA]</scope>
    <source>
        <strain evidence="2 3">JW1</strain>
    </source>
</reference>
<evidence type="ECO:0000313" key="2">
    <source>
        <dbReference type="EMBL" id="OHU89406.1"/>
    </source>
</evidence>
<dbReference type="Proteomes" id="UP000179786">
    <property type="component" value="Unassembled WGS sequence"/>
</dbReference>
<evidence type="ECO:0008006" key="4">
    <source>
        <dbReference type="Google" id="ProtNLM"/>
    </source>
</evidence>
<feature type="signal peptide" evidence="1">
    <location>
        <begin position="1"/>
        <end position="21"/>
    </location>
</feature>
<keyword evidence="3" id="KW-1185">Reference proteome</keyword>
<organism evidence="2 3">
    <name type="scientific">Pseudoalteromonas amylolytica</name>
    <dbReference type="NCBI Taxonomy" id="1859457"/>
    <lineage>
        <taxon>Bacteria</taxon>
        <taxon>Pseudomonadati</taxon>
        <taxon>Pseudomonadota</taxon>
        <taxon>Gammaproteobacteria</taxon>
        <taxon>Alteromonadales</taxon>
        <taxon>Pseudoalteromonadaceae</taxon>
        <taxon>Pseudoalteromonas</taxon>
    </lineage>
</organism>
<comment type="caution">
    <text evidence="2">The sequence shown here is derived from an EMBL/GenBank/DDBJ whole genome shotgun (WGS) entry which is preliminary data.</text>
</comment>
<sequence length="244" mass="27964">MRNLTIATCIFATMFYSNVFAQTYNSGHKISSIELVNQYESDAQRVGLDEYTYINAVQRYTQFMLSFSPEHYGDIEGVEGILPMNELPAYLRMLQGEETTPELISDWVRQKNINDAKLANFLQIEVKYLDSFVKVYTRAMASGKTIGKMLPVADTYAVSEKYIVEFTCRDVCSGFGLSPRDYVELAKEADRIKVNGWIRDFVVKFYSKDGQYLGTEVWRKNRGGTIWKERAENCDSDIACDVEP</sequence>
<name>A0A1S1MRJ7_9GAMM</name>
<evidence type="ECO:0000256" key="1">
    <source>
        <dbReference type="SAM" id="SignalP"/>
    </source>
</evidence>
<dbReference type="OrthoDB" id="6292057at2"/>
<proteinExistence type="predicted"/>
<keyword evidence="1" id="KW-0732">Signal</keyword>
<dbReference type="RefSeq" id="WP_070986532.1">
    <property type="nucleotide sequence ID" value="NZ_MKJU01000029.1"/>
</dbReference>
<dbReference type="EMBL" id="MKJU01000029">
    <property type="protein sequence ID" value="OHU89406.1"/>
    <property type="molecule type" value="Genomic_DNA"/>
</dbReference>
<protein>
    <recommendedName>
        <fullName evidence="4">DUF2059 domain-containing protein</fullName>
    </recommendedName>
</protein>
<dbReference type="AlphaFoldDB" id="A0A1S1MRJ7"/>